<reference evidence="2 3" key="1">
    <citation type="submission" date="2020-01" db="EMBL/GenBank/DDBJ databases">
        <title>Whole-genome sequence of Heliobacterium undosum DSM 13378.</title>
        <authorList>
            <person name="Kyndt J.A."/>
            <person name="Meyer T.E."/>
        </authorList>
    </citation>
    <scope>NUCLEOTIDE SEQUENCE [LARGE SCALE GENOMIC DNA]</scope>
    <source>
        <strain evidence="2 3">DSM 13378</strain>
    </source>
</reference>
<organism evidence="2 3">
    <name type="scientific">Heliomicrobium undosum</name>
    <dbReference type="NCBI Taxonomy" id="121734"/>
    <lineage>
        <taxon>Bacteria</taxon>
        <taxon>Bacillati</taxon>
        <taxon>Bacillota</taxon>
        <taxon>Clostridia</taxon>
        <taxon>Eubacteriales</taxon>
        <taxon>Heliobacteriaceae</taxon>
        <taxon>Heliomicrobium</taxon>
    </lineage>
</organism>
<dbReference type="OrthoDB" id="5291305at2"/>
<dbReference type="PANTHER" id="PTHR41786:SF1">
    <property type="entry name" value="6-HYDROXYMETHYLPTERIN DIPHOSPHOKINASE MPTE-LIKE DOMAIN-CONTAINING PROTEIN"/>
    <property type="match status" value="1"/>
</dbReference>
<accession>A0A845L6Q7</accession>
<dbReference type="PANTHER" id="PTHR41786">
    <property type="entry name" value="MOTILITY ACCESSORY FACTOR MAF"/>
    <property type="match status" value="1"/>
</dbReference>
<dbReference type="RefSeq" id="WP_161256858.1">
    <property type="nucleotide sequence ID" value="NZ_WXEY01000005.1"/>
</dbReference>
<evidence type="ECO:0000259" key="1">
    <source>
        <dbReference type="Pfam" id="PF01973"/>
    </source>
</evidence>
<dbReference type="AlphaFoldDB" id="A0A845L6Q7"/>
<gene>
    <name evidence="2" type="ORF">GTO91_06885</name>
</gene>
<name>A0A845L6Q7_9FIRM</name>
<evidence type="ECO:0000313" key="3">
    <source>
        <dbReference type="Proteomes" id="UP000463470"/>
    </source>
</evidence>
<sequence length="643" mass="71226">MTFIPPAFTRFFNDRIFEANLQALATVQPPLAERMARYRAPYNQPFSVEPALSGDLTLSCTVEGQRLHMHSPEDPQRQARQWVTELAGEPGSVFVVFGFGLGYPLQVLRQVLSPRVKVLVVERSLEIFWLALWTVDLRELLGDPRFRYAVDVDAGSITPILHRINISAWEALTAQLYEFKHLTSLFDDYYEAVKTQLTDFFQTQQIIAATENHFALIWTLNFLRNLPAALEAAPVKHLFHRFAGLPAVVIAAGPSLQKNIDRLAEFGEKGLLIATAPTLRALLKRGIRPHLVISIDGGETNRQHFDDLPDGDVPLVFDTTIYPPILDQYGGGGRRFALFAPDKEELFHLISNCVDVQGATLNVGASVANLGLHLAYRLGCDPIVFVGQDLAFTHNAIHFGGSAFADMRVNPEAEQWIEMTDIYGEKTYTQETWLAFREWFRLFIAGHPDRRYINATEGGIGIPGAENVALAEVIASLQAASGAGSLCHESIEADVNEAFTAGKGEMAQASAAIVRELKGLSRHLKTIGVQCRKGLELVRRYQAIAQGPGDVSAQLLPYYEQLAKIQRNMESDGKAMAFLRLPFRPVVSQIEQALVLTGSVDEGQAVRNDLDRAEAFFAEIGRRAVAIDEVVAEVIGRLKKGRP</sequence>
<keyword evidence="3" id="KW-1185">Reference proteome</keyword>
<dbReference type="Pfam" id="PF01973">
    <property type="entry name" value="MptE-like"/>
    <property type="match status" value="1"/>
</dbReference>
<evidence type="ECO:0000313" key="2">
    <source>
        <dbReference type="EMBL" id="MZP29428.1"/>
    </source>
</evidence>
<dbReference type="EMBL" id="WXEY01000005">
    <property type="protein sequence ID" value="MZP29428.1"/>
    <property type="molecule type" value="Genomic_DNA"/>
</dbReference>
<protein>
    <submittedName>
        <fullName evidence="2">DUF115 domain-containing protein</fullName>
    </submittedName>
</protein>
<dbReference type="Proteomes" id="UP000463470">
    <property type="component" value="Unassembled WGS sequence"/>
</dbReference>
<feature type="domain" description="6-hydroxymethylpterin diphosphokinase MptE-like" evidence="1">
    <location>
        <begin position="221"/>
        <end position="394"/>
    </location>
</feature>
<comment type="caution">
    <text evidence="2">The sequence shown here is derived from an EMBL/GenBank/DDBJ whole genome shotgun (WGS) entry which is preliminary data.</text>
</comment>
<dbReference type="InterPro" id="IPR002826">
    <property type="entry name" value="MptE-like"/>
</dbReference>
<proteinExistence type="predicted"/>